<dbReference type="Proteomes" id="UP000781932">
    <property type="component" value="Unassembled WGS sequence"/>
</dbReference>
<dbReference type="SMART" id="SM00248">
    <property type="entry name" value="ANK"/>
    <property type="match status" value="2"/>
</dbReference>
<dbReference type="EMBL" id="JAATWM020000006">
    <property type="protein sequence ID" value="KAF9880046.1"/>
    <property type="molecule type" value="Genomic_DNA"/>
</dbReference>
<feature type="compositionally biased region" description="Basic and acidic residues" evidence="1">
    <location>
        <begin position="505"/>
        <end position="518"/>
    </location>
</feature>
<dbReference type="Gene3D" id="1.25.40.20">
    <property type="entry name" value="Ankyrin repeat-containing domain"/>
    <property type="match status" value="1"/>
</dbReference>
<evidence type="ECO:0000256" key="3">
    <source>
        <dbReference type="SAM" id="SignalP"/>
    </source>
</evidence>
<keyword evidence="2" id="KW-0472">Membrane</keyword>
<keyword evidence="2" id="KW-0812">Transmembrane</keyword>
<accession>A0A9P6IDU8</accession>
<reference evidence="4" key="1">
    <citation type="submission" date="2020-03" db="EMBL/GenBank/DDBJ databases">
        <authorList>
            <person name="He L."/>
        </authorList>
    </citation>
    <scope>NUCLEOTIDE SEQUENCE</scope>
    <source>
        <strain evidence="4">CkLH20</strain>
    </source>
</reference>
<feature type="transmembrane region" description="Helical" evidence="2">
    <location>
        <begin position="306"/>
        <end position="329"/>
    </location>
</feature>
<dbReference type="SUPFAM" id="SSF48403">
    <property type="entry name" value="Ankyrin repeat"/>
    <property type="match status" value="1"/>
</dbReference>
<keyword evidence="3" id="KW-0732">Signal</keyword>
<evidence type="ECO:0000256" key="1">
    <source>
        <dbReference type="SAM" id="MobiDB-lite"/>
    </source>
</evidence>
<sequence>MNRHVIACLLIAMGARCVLADPGDDFANNLFTDLSPLLALFGERVTMQFLSQAIGVADCIMLAMAPLGIITIIVSAIRVGGPMWLKATIGRARESLSRAEIELMSSTSKETSELWDGHNIVRCSGEGEIWQFICLVPKNQDKQKAAAPEIEVMSLDEAEDQDHKLLKPIEVTAWKRFRKTTYDVKTYVERGYVKARRAFQNQAPAAEPSSLEQGNSTPLCPGTSQSPTAKAESPAPQKIYVVRDLDSAPPNLTLNCHTYFNRYYHYAVALVGIVLQLLVLFYAGLITYRPTWKEYFLKNDKPMDSYAFPTVAVGTVLLAIGVFLCGHVVETSTEEDHYKAAEGYDAYIVWLQRSNTVGDQKFDPCAVYPVCKRQYVTFSRRNTDHDVKTPDQTKGRPKQLHGNTEGGLELLAMIATAVCLVGYLIQFIGLRGMNWSASIAQLVAVALMTILRALVRRDLDKKPMFNTLVNGYEIDWLAISLMSKQASWRGSTDTLATKSAAGKTANEKDSAKSTPDHLQRPLSSWTVITGEEHTSTLKSSPPPDDVSRAPSVAMEAATRADQALKARIRLGKLANWRGPVAIEAVKLTEAIEAAMAALVPKSKSSSIFSWNIPVRFEEVDVTISVQIKWINGAWKAPADKIEAILSLWLYSVKSHYGQEEGSSRSKQTFEDESDSLLRAKESPEGVGLKVFGTNCEKRQLLRDLRWWIPKGIEVLEVLEIWPSEKPPSFTGGKTIDSIQCRVIGSGMKLGFTSKSSQDPDKLVVYNANPLQFKQQLSDDESDDKADDESLHDDHDVENTTPSNCLETWLAIESFDSLEKLYVQDLFFAFMSAMATCGDVELLTIETEVVPQKSNDDPINNLRQFALTNTTLSRLVHEVHGIGIGSLQEAWFGLITPFSLHEKLPIGNLLTQHAQLTVEKFQSDREFDKMGEACCWMLDQAMTFNWQSHARPRALAMVLRLLSDMRLVHTQAEKQSHSDKRSAEMFLSSLSPKIKSWKKRLRNLPRPQSRAPVDEVDIFGQVALHIALIWGMDVDTIEALLKSDRSMNGNAVTLEMQDSEGRTPLHIAVSNAHERLSGYRDFLSRFLEYNPEMNFNITNKEGKTALELAKRPEIRDPLIEQIEKQKEARRQRQEESETAASSAQ</sequence>
<reference evidence="4" key="2">
    <citation type="submission" date="2020-11" db="EMBL/GenBank/DDBJ databases">
        <title>Whole genome sequencing of Colletotrichum sp.</title>
        <authorList>
            <person name="Li H."/>
        </authorList>
    </citation>
    <scope>NUCLEOTIDE SEQUENCE</scope>
    <source>
        <strain evidence="4">CkLH20</strain>
    </source>
</reference>
<feature type="compositionally biased region" description="Basic and acidic residues" evidence="1">
    <location>
        <begin position="787"/>
        <end position="797"/>
    </location>
</feature>
<name>A0A9P6IDU8_9PEZI</name>
<dbReference type="OrthoDB" id="194358at2759"/>
<evidence type="ECO:0000313" key="4">
    <source>
        <dbReference type="EMBL" id="KAF9880046.1"/>
    </source>
</evidence>
<feature type="compositionally biased region" description="Basic and acidic residues" evidence="1">
    <location>
        <begin position="1116"/>
        <end position="1134"/>
    </location>
</feature>
<feature type="region of interest" description="Disordered" evidence="1">
    <location>
        <begin position="1116"/>
        <end position="1143"/>
    </location>
</feature>
<feature type="region of interest" description="Disordered" evidence="1">
    <location>
        <begin position="776"/>
        <end position="798"/>
    </location>
</feature>
<feature type="transmembrane region" description="Helical" evidence="2">
    <location>
        <begin position="263"/>
        <end position="286"/>
    </location>
</feature>
<evidence type="ECO:0000256" key="2">
    <source>
        <dbReference type="SAM" id="Phobius"/>
    </source>
</evidence>
<evidence type="ECO:0000313" key="5">
    <source>
        <dbReference type="Proteomes" id="UP000781932"/>
    </source>
</evidence>
<feature type="region of interest" description="Disordered" evidence="1">
    <location>
        <begin position="498"/>
        <end position="518"/>
    </location>
</feature>
<dbReference type="RefSeq" id="XP_038749507.1">
    <property type="nucleotide sequence ID" value="XM_038885576.1"/>
</dbReference>
<feature type="region of interest" description="Disordered" evidence="1">
    <location>
        <begin position="532"/>
        <end position="551"/>
    </location>
</feature>
<protein>
    <recommendedName>
        <fullName evidence="6">Ankyrin repeat protein</fullName>
    </recommendedName>
</protein>
<keyword evidence="2" id="KW-1133">Transmembrane helix</keyword>
<evidence type="ECO:0008006" key="6">
    <source>
        <dbReference type="Google" id="ProtNLM"/>
    </source>
</evidence>
<gene>
    <name evidence="4" type="ORF">CkaCkLH20_02857</name>
</gene>
<feature type="transmembrane region" description="Helical" evidence="2">
    <location>
        <begin position="408"/>
        <end position="429"/>
    </location>
</feature>
<keyword evidence="5" id="KW-1185">Reference proteome</keyword>
<feature type="signal peptide" evidence="3">
    <location>
        <begin position="1"/>
        <end position="20"/>
    </location>
</feature>
<feature type="compositionally biased region" description="Polar residues" evidence="1">
    <location>
        <begin position="210"/>
        <end position="228"/>
    </location>
</feature>
<feature type="region of interest" description="Disordered" evidence="1">
    <location>
        <begin position="204"/>
        <end position="234"/>
    </location>
</feature>
<dbReference type="InterPro" id="IPR036770">
    <property type="entry name" value="Ankyrin_rpt-contain_sf"/>
</dbReference>
<dbReference type="AlphaFoldDB" id="A0A9P6IDU8"/>
<proteinExistence type="predicted"/>
<comment type="caution">
    <text evidence="4">The sequence shown here is derived from an EMBL/GenBank/DDBJ whole genome shotgun (WGS) entry which is preliminary data.</text>
</comment>
<organism evidence="4 5">
    <name type="scientific">Colletotrichum karsti</name>
    <dbReference type="NCBI Taxonomy" id="1095194"/>
    <lineage>
        <taxon>Eukaryota</taxon>
        <taxon>Fungi</taxon>
        <taxon>Dikarya</taxon>
        <taxon>Ascomycota</taxon>
        <taxon>Pezizomycotina</taxon>
        <taxon>Sordariomycetes</taxon>
        <taxon>Hypocreomycetidae</taxon>
        <taxon>Glomerellales</taxon>
        <taxon>Glomerellaceae</taxon>
        <taxon>Colletotrichum</taxon>
        <taxon>Colletotrichum boninense species complex</taxon>
    </lineage>
</organism>
<feature type="chain" id="PRO_5040243305" description="Ankyrin repeat protein" evidence="3">
    <location>
        <begin position="21"/>
        <end position="1143"/>
    </location>
</feature>
<dbReference type="GeneID" id="62158650"/>
<dbReference type="InterPro" id="IPR002110">
    <property type="entry name" value="Ankyrin_rpt"/>
</dbReference>
<feature type="transmembrane region" description="Helical" evidence="2">
    <location>
        <begin position="53"/>
        <end position="77"/>
    </location>
</feature>
<feature type="compositionally biased region" description="Acidic residues" evidence="1">
    <location>
        <begin position="777"/>
        <end position="786"/>
    </location>
</feature>